<comment type="similarity">
    <text evidence="1">Belongs to the short-chain dehydrogenases/reductases (SDR) family.</text>
</comment>
<dbReference type="PANTHER" id="PTHR45024:SF2">
    <property type="entry name" value="SCP2 DOMAIN-CONTAINING PROTEIN"/>
    <property type="match status" value="1"/>
</dbReference>
<gene>
    <name evidence="3" type="ORF">SCFA_210016</name>
</gene>
<reference evidence="3" key="1">
    <citation type="submission" date="2019-03" db="EMBL/GenBank/DDBJ databases">
        <authorList>
            <person name="Hao L."/>
        </authorList>
    </citation>
    <scope>NUCLEOTIDE SEQUENCE</scope>
</reference>
<accession>A0A485LYK5</accession>
<dbReference type="InterPro" id="IPR051687">
    <property type="entry name" value="Peroxisomal_Beta-Oxidation"/>
</dbReference>
<sequence length="132" mass="14408">MGLIGLTNVLKLEGAKYNIMTNVIVPVAASRLTEDVLPPEFFEKMKPDFVTPAVLYMCSDKCTDNGMIINAALGYFSRTAVMTGPGAILSDGKKIPTPEEVMESWSKITSLENPKFFGMLPEMFGVLSPVLQ</sequence>
<dbReference type="PANTHER" id="PTHR45024">
    <property type="entry name" value="DEHYDROGENASES, SHORT CHAIN"/>
    <property type="match status" value="1"/>
</dbReference>
<dbReference type="EC" id="1.1.1.-" evidence="3"/>
<dbReference type="SUPFAM" id="SSF51735">
    <property type="entry name" value="NAD(P)-binding Rossmann-fold domains"/>
    <property type="match status" value="1"/>
</dbReference>
<dbReference type="GO" id="GO:0016491">
    <property type="term" value="F:oxidoreductase activity"/>
    <property type="evidence" value="ECO:0007669"/>
    <property type="project" value="UniProtKB-KW"/>
</dbReference>
<keyword evidence="2 3" id="KW-0560">Oxidoreductase</keyword>
<evidence type="ECO:0000256" key="2">
    <source>
        <dbReference type="ARBA" id="ARBA00023002"/>
    </source>
</evidence>
<dbReference type="AlphaFoldDB" id="A0A485LYK5"/>
<protein>
    <submittedName>
        <fullName evidence="3">Putative enzyme</fullName>
        <ecNumber evidence="3">1.1.1.-</ecNumber>
    </submittedName>
</protein>
<evidence type="ECO:0000256" key="1">
    <source>
        <dbReference type="ARBA" id="ARBA00006484"/>
    </source>
</evidence>
<proteinExistence type="inferred from homology"/>
<dbReference type="EMBL" id="CAADRM010000083">
    <property type="protein sequence ID" value="VFU13730.1"/>
    <property type="molecule type" value="Genomic_DNA"/>
</dbReference>
<name>A0A485LYK5_9ZZZZ</name>
<dbReference type="Gene3D" id="3.40.50.720">
    <property type="entry name" value="NAD(P)-binding Rossmann-like Domain"/>
    <property type="match status" value="2"/>
</dbReference>
<dbReference type="InterPro" id="IPR036291">
    <property type="entry name" value="NAD(P)-bd_dom_sf"/>
</dbReference>
<organism evidence="3">
    <name type="scientific">anaerobic digester metagenome</name>
    <dbReference type="NCBI Taxonomy" id="1263854"/>
    <lineage>
        <taxon>unclassified sequences</taxon>
        <taxon>metagenomes</taxon>
        <taxon>ecological metagenomes</taxon>
    </lineage>
</organism>
<evidence type="ECO:0000313" key="3">
    <source>
        <dbReference type="EMBL" id="VFU13730.1"/>
    </source>
</evidence>